<gene>
    <name evidence="1" type="ORF">ACFQ1S_46710</name>
</gene>
<proteinExistence type="predicted"/>
<keyword evidence="2" id="KW-1185">Reference proteome</keyword>
<dbReference type="Proteomes" id="UP001597045">
    <property type="component" value="Unassembled WGS sequence"/>
</dbReference>
<feature type="non-terminal residue" evidence="1">
    <location>
        <position position="171"/>
    </location>
</feature>
<evidence type="ECO:0000313" key="1">
    <source>
        <dbReference type="EMBL" id="MFD1052563.1"/>
    </source>
</evidence>
<accession>A0ABW3MPV2</accession>
<comment type="caution">
    <text evidence="1">The sequence shown here is derived from an EMBL/GenBank/DDBJ whole genome shotgun (WGS) entry which is preliminary data.</text>
</comment>
<organism evidence="1 2">
    <name type="scientific">Kibdelosporangium lantanae</name>
    <dbReference type="NCBI Taxonomy" id="1497396"/>
    <lineage>
        <taxon>Bacteria</taxon>
        <taxon>Bacillati</taxon>
        <taxon>Actinomycetota</taxon>
        <taxon>Actinomycetes</taxon>
        <taxon>Pseudonocardiales</taxon>
        <taxon>Pseudonocardiaceae</taxon>
        <taxon>Kibdelosporangium</taxon>
    </lineage>
</organism>
<sequence>AQLAELAASESGRRLLDRMYDELTEGSMAADEQEQAERILRVKSERVDQAQAQQQMTQGKVFPLRASGITVLDDSPIMAERREGGQIWVKLPVRVLGTEMFQAETATLPHDVFIGGALLPENEVVGVKFYDLGGEVVYRPALFLVQVSNQNDTATLAKIAEVAGIGLTLGT</sequence>
<evidence type="ECO:0000313" key="2">
    <source>
        <dbReference type="Proteomes" id="UP001597045"/>
    </source>
</evidence>
<feature type="non-terminal residue" evidence="1">
    <location>
        <position position="1"/>
    </location>
</feature>
<protein>
    <submittedName>
        <fullName evidence="1">Uncharacterized protein</fullName>
    </submittedName>
</protein>
<dbReference type="EMBL" id="JBHTIS010004530">
    <property type="protein sequence ID" value="MFD1052563.1"/>
    <property type="molecule type" value="Genomic_DNA"/>
</dbReference>
<name>A0ABW3MPV2_9PSEU</name>
<reference evidence="2" key="1">
    <citation type="journal article" date="2019" name="Int. J. Syst. Evol. Microbiol.">
        <title>The Global Catalogue of Microorganisms (GCM) 10K type strain sequencing project: providing services to taxonomists for standard genome sequencing and annotation.</title>
        <authorList>
            <consortium name="The Broad Institute Genomics Platform"/>
            <consortium name="The Broad Institute Genome Sequencing Center for Infectious Disease"/>
            <person name="Wu L."/>
            <person name="Ma J."/>
        </authorList>
    </citation>
    <scope>NUCLEOTIDE SEQUENCE [LARGE SCALE GENOMIC DNA]</scope>
    <source>
        <strain evidence="2">JCM 31486</strain>
    </source>
</reference>